<evidence type="ECO:0000313" key="4">
    <source>
        <dbReference type="WBParaSite" id="PSAMB.scaffold1103size35907.g10945.t1"/>
    </source>
</evidence>
<feature type="signal peptide" evidence="2">
    <location>
        <begin position="1"/>
        <end position="23"/>
    </location>
</feature>
<feature type="transmembrane region" description="Helical" evidence="1">
    <location>
        <begin position="56"/>
        <end position="76"/>
    </location>
</feature>
<dbReference type="WBParaSite" id="PSAMB.scaffold1103size35907.g10945.t1">
    <property type="protein sequence ID" value="PSAMB.scaffold1103size35907.g10945.t1"/>
    <property type="gene ID" value="PSAMB.scaffold1103size35907.g10945"/>
</dbReference>
<keyword evidence="1" id="KW-0472">Membrane</keyword>
<accession>A0A914ULX7</accession>
<sequence>MRSASIAFVAVFIALVATQERRAEDDLTLYYTIMALSFVLTTTVAVFGYVKADWTVYACVLVALFGTVGPCFALLMSKCTATVPRT</sequence>
<feature type="chain" id="PRO_5037710790" evidence="2">
    <location>
        <begin position="24"/>
        <end position="86"/>
    </location>
</feature>
<organism evidence="3 4">
    <name type="scientific">Plectus sambesii</name>
    <dbReference type="NCBI Taxonomy" id="2011161"/>
    <lineage>
        <taxon>Eukaryota</taxon>
        <taxon>Metazoa</taxon>
        <taxon>Ecdysozoa</taxon>
        <taxon>Nematoda</taxon>
        <taxon>Chromadorea</taxon>
        <taxon>Plectida</taxon>
        <taxon>Plectina</taxon>
        <taxon>Plectoidea</taxon>
        <taxon>Plectidae</taxon>
        <taxon>Plectus</taxon>
    </lineage>
</organism>
<dbReference type="AlphaFoldDB" id="A0A914ULX7"/>
<keyword evidence="3" id="KW-1185">Reference proteome</keyword>
<dbReference type="Proteomes" id="UP000887566">
    <property type="component" value="Unplaced"/>
</dbReference>
<reference evidence="4" key="1">
    <citation type="submission" date="2022-11" db="UniProtKB">
        <authorList>
            <consortium name="WormBaseParasite"/>
        </authorList>
    </citation>
    <scope>IDENTIFICATION</scope>
</reference>
<evidence type="ECO:0000256" key="2">
    <source>
        <dbReference type="SAM" id="SignalP"/>
    </source>
</evidence>
<keyword evidence="1" id="KW-0812">Transmembrane</keyword>
<protein>
    <submittedName>
        <fullName evidence="4">Uncharacterized protein</fullName>
    </submittedName>
</protein>
<proteinExistence type="predicted"/>
<keyword evidence="1" id="KW-1133">Transmembrane helix</keyword>
<feature type="transmembrane region" description="Helical" evidence="1">
    <location>
        <begin position="29"/>
        <end position="49"/>
    </location>
</feature>
<evidence type="ECO:0000313" key="3">
    <source>
        <dbReference type="Proteomes" id="UP000887566"/>
    </source>
</evidence>
<name>A0A914ULX7_9BILA</name>
<evidence type="ECO:0000256" key="1">
    <source>
        <dbReference type="SAM" id="Phobius"/>
    </source>
</evidence>
<keyword evidence="2" id="KW-0732">Signal</keyword>